<dbReference type="EMBL" id="JBHUMM010000042">
    <property type="protein sequence ID" value="MFD2672549.1"/>
    <property type="molecule type" value="Genomic_DNA"/>
</dbReference>
<evidence type="ECO:0000256" key="4">
    <source>
        <dbReference type="ARBA" id="ARBA00022692"/>
    </source>
</evidence>
<evidence type="ECO:0000256" key="7">
    <source>
        <dbReference type="SAM" id="Phobius"/>
    </source>
</evidence>
<sequence length="258" mass="28948">MHPAELVIWLLVFLLGASVSSFLNVVAYRLPKGESFVYPSSHCPHCQRPLRPLDLIPVASWLWNRGQCRYCKARIHLRYLLVEIIGGAGFVWIYNEIDGAGSLILAVSLFCILLTVTLTDLSYRLIPNRILYPAYVYFYILMLLFSERTWWEPLAGFLFGGGVLLAVAMIAERFYAQAMGGGDIKLMALVGLVLGIKQTLLCLFFSSLLGAVIGLVLIALRILKRQEGLPYGPFISLAAWIIFLYGQAIMQGYMQLYV</sequence>
<dbReference type="PANTHER" id="PTHR30487">
    <property type="entry name" value="TYPE 4 PREPILIN-LIKE PROTEINS LEADER PEPTIDE-PROCESSING ENZYME"/>
    <property type="match status" value="1"/>
</dbReference>
<evidence type="ECO:0000256" key="3">
    <source>
        <dbReference type="ARBA" id="ARBA00022475"/>
    </source>
</evidence>
<evidence type="ECO:0000313" key="11">
    <source>
        <dbReference type="Proteomes" id="UP001597497"/>
    </source>
</evidence>
<feature type="domain" description="Prepilin type IV endopeptidase peptidase" evidence="8">
    <location>
        <begin position="109"/>
        <end position="215"/>
    </location>
</feature>
<comment type="caution">
    <text evidence="10">The sequence shown here is derived from an EMBL/GenBank/DDBJ whole genome shotgun (WGS) entry which is preliminary data.</text>
</comment>
<dbReference type="GO" id="GO:0016787">
    <property type="term" value="F:hydrolase activity"/>
    <property type="evidence" value="ECO:0007669"/>
    <property type="project" value="UniProtKB-KW"/>
</dbReference>
<evidence type="ECO:0000259" key="9">
    <source>
        <dbReference type="Pfam" id="PF06750"/>
    </source>
</evidence>
<evidence type="ECO:0000313" key="10">
    <source>
        <dbReference type="EMBL" id="MFD2672549.1"/>
    </source>
</evidence>
<protein>
    <submittedName>
        <fullName evidence="10">Prepilin peptidase</fullName>
        <ecNumber evidence="10">3.4.23.-</ecNumber>
    </submittedName>
</protein>
<feature type="transmembrane region" description="Helical" evidence="7">
    <location>
        <begin position="130"/>
        <end position="151"/>
    </location>
</feature>
<proteinExistence type="inferred from homology"/>
<keyword evidence="6 7" id="KW-0472">Membrane</keyword>
<feature type="transmembrane region" description="Helical" evidence="7">
    <location>
        <begin position="157"/>
        <end position="176"/>
    </location>
</feature>
<feature type="transmembrane region" description="Helical" evidence="7">
    <location>
        <begin position="188"/>
        <end position="219"/>
    </location>
</feature>
<comment type="similarity">
    <text evidence="2">Belongs to the peptidase A24 family.</text>
</comment>
<dbReference type="InterPro" id="IPR010627">
    <property type="entry name" value="Prepilin_pept_A24_N"/>
</dbReference>
<keyword evidence="5 7" id="KW-1133">Transmembrane helix</keyword>
<evidence type="ECO:0000259" key="8">
    <source>
        <dbReference type="Pfam" id="PF01478"/>
    </source>
</evidence>
<name>A0ABW5RD51_9BACL</name>
<comment type="subcellular location">
    <subcellularLocation>
        <location evidence="1">Cell membrane</location>
        <topology evidence="1">Multi-pass membrane protein</topology>
    </subcellularLocation>
</comment>
<dbReference type="PANTHER" id="PTHR30487:SF0">
    <property type="entry name" value="PREPILIN LEADER PEPTIDASE_N-METHYLTRANSFERASE-RELATED"/>
    <property type="match status" value="1"/>
</dbReference>
<dbReference type="Pfam" id="PF01478">
    <property type="entry name" value="Peptidase_A24"/>
    <property type="match status" value="1"/>
</dbReference>
<keyword evidence="4 7" id="KW-0812">Transmembrane</keyword>
<keyword evidence="10" id="KW-0378">Hydrolase</keyword>
<reference evidence="11" key="1">
    <citation type="journal article" date="2019" name="Int. J. Syst. Evol. Microbiol.">
        <title>The Global Catalogue of Microorganisms (GCM) 10K type strain sequencing project: providing services to taxonomists for standard genome sequencing and annotation.</title>
        <authorList>
            <consortium name="The Broad Institute Genomics Platform"/>
            <consortium name="The Broad Institute Genome Sequencing Center for Infectious Disease"/>
            <person name="Wu L."/>
            <person name="Ma J."/>
        </authorList>
    </citation>
    <scope>NUCLEOTIDE SEQUENCE [LARGE SCALE GENOMIC DNA]</scope>
    <source>
        <strain evidence="11">KCTC 33676</strain>
    </source>
</reference>
<evidence type="ECO:0000256" key="5">
    <source>
        <dbReference type="ARBA" id="ARBA00022989"/>
    </source>
</evidence>
<feature type="transmembrane region" description="Helical" evidence="7">
    <location>
        <begin position="231"/>
        <end position="250"/>
    </location>
</feature>
<evidence type="ECO:0000256" key="6">
    <source>
        <dbReference type="ARBA" id="ARBA00023136"/>
    </source>
</evidence>
<dbReference type="InterPro" id="IPR000045">
    <property type="entry name" value="Prepilin_IV_endopep_pep"/>
</dbReference>
<dbReference type="Proteomes" id="UP001597497">
    <property type="component" value="Unassembled WGS sequence"/>
</dbReference>
<feature type="transmembrane region" description="Helical" evidence="7">
    <location>
        <begin position="75"/>
        <end position="94"/>
    </location>
</feature>
<gene>
    <name evidence="10" type="ORF">ACFSUC_13350</name>
</gene>
<dbReference type="Gene3D" id="1.20.120.1220">
    <property type="match status" value="1"/>
</dbReference>
<feature type="transmembrane region" description="Helical" evidence="7">
    <location>
        <begin position="100"/>
        <end position="118"/>
    </location>
</feature>
<feature type="transmembrane region" description="Helical" evidence="7">
    <location>
        <begin position="6"/>
        <end position="28"/>
    </location>
</feature>
<feature type="domain" description="Prepilin peptidase A24 N-terminal" evidence="9">
    <location>
        <begin position="14"/>
        <end position="94"/>
    </location>
</feature>
<organism evidence="10 11">
    <name type="scientific">Marinicrinis sediminis</name>
    <dbReference type="NCBI Taxonomy" id="1652465"/>
    <lineage>
        <taxon>Bacteria</taxon>
        <taxon>Bacillati</taxon>
        <taxon>Bacillota</taxon>
        <taxon>Bacilli</taxon>
        <taxon>Bacillales</taxon>
        <taxon>Paenibacillaceae</taxon>
    </lineage>
</organism>
<keyword evidence="11" id="KW-1185">Reference proteome</keyword>
<dbReference type="RefSeq" id="WP_379930113.1">
    <property type="nucleotide sequence ID" value="NZ_JBHUMM010000042.1"/>
</dbReference>
<dbReference type="EC" id="3.4.23.-" evidence="10"/>
<evidence type="ECO:0000256" key="1">
    <source>
        <dbReference type="ARBA" id="ARBA00004651"/>
    </source>
</evidence>
<dbReference type="InterPro" id="IPR050882">
    <property type="entry name" value="Prepilin_peptidase/N-MTase"/>
</dbReference>
<evidence type="ECO:0000256" key="2">
    <source>
        <dbReference type="ARBA" id="ARBA00005801"/>
    </source>
</evidence>
<dbReference type="Pfam" id="PF06750">
    <property type="entry name" value="A24_N_bact"/>
    <property type="match status" value="1"/>
</dbReference>
<keyword evidence="3" id="KW-1003">Cell membrane</keyword>
<accession>A0ABW5RD51</accession>